<dbReference type="Proteomes" id="UP000006931">
    <property type="component" value="Chromosome"/>
</dbReference>
<sequence length="85" mass="9955">MVLNSIIHALYHSNNTWYKYFVSLSTVLRDIAEFVWYYECNNNNKLVALLLKILKSNKAFYMSNHIIAVYLVDCIIYAINVVDTT</sequence>
<keyword evidence="1" id="KW-0812">Transmembrane</keyword>
<proteinExistence type="predicted"/>
<evidence type="ECO:0000313" key="2">
    <source>
        <dbReference type="EMBL" id="ADE30391.1"/>
    </source>
</evidence>
<reference evidence="2 3" key="1">
    <citation type="journal article" date="2010" name="Genome Res.">
        <title>Genomic, proteomic, and transcriptomic analysis of virulent and avirulent Rickettsia prowazekii reveals its adaptive mutation capabilities.</title>
        <authorList>
            <person name="Bechah Y."/>
            <person name="El Karkouri K."/>
            <person name="Mediannikov O."/>
            <person name="Leroy Q."/>
            <person name="Pelletier N."/>
            <person name="Robert C."/>
            <person name="Medigue C."/>
            <person name="Mege J.L."/>
            <person name="Raoult D."/>
        </authorList>
    </citation>
    <scope>NUCLEOTIDE SEQUENCE [LARGE SCALE GENOMIC DNA]</scope>
    <source>
        <strain evidence="2 3">Rp22</strain>
    </source>
</reference>
<dbReference type="KEGG" id="rpq:rpr22_0882"/>
<dbReference type="EMBL" id="CP001584">
    <property type="protein sequence ID" value="ADE30391.1"/>
    <property type="molecule type" value="Genomic_DNA"/>
</dbReference>
<dbReference type="AlphaFoldDB" id="D5AYA2"/>
<dbReference type="HOGENOM" id="CLU_2510573_0_0_5"/>
<keyword evidence="1" id="KW-1133">Transmembrane helix</keyword>
<evidence type="ECO:0000256" key="1">
    <source>
        <dbReference type="SAM" id="Phobius"/>
    </source>
</evidence>
<feature type="transmembrane region" description="Helical" evidence="1">
    <location>
        <begin position="59"/>
        <end position="79"/>
    </location>
</feature>
<gene>
    <name evidence="2" type="ORF">rpr22_0882</name>
</gene>
<accession>D5AYA2</accession>
<evidence type="ECO:0000313" key="3">
    <source>
        <dbReference type="Proteomes" id="UP000006931"/>
    </source>
</evidence>
<name>D5AYA2_RICPP</name>
<keyword evidence="1" id="KW-0472">Membrane</keyword>
<organism evidence="2 3">
    <name type="scientific">Rickettsia prowazekii (strain Rp22)</name>
    <dbReference type="NCBI Taxonomy" id="449216"/>
    <lineage>
        <taxon>Bacteria</taxon>
        <taxon>Pseudomonadati</taxon>
        <taxon>Pseudomonadota</taxon>
        <taxon>Alphaproteobacteria</taxon>
        <taxon>Rickettsiales</taxon>
        <taxon>Rickettsiaceae</taxon>
        <taxon>Rickettsieae</taxon>
        <taxon>Rickettsia</taxon>
        <taxon>typhus group</taxon>
    </lineage>
</organism>
<protein>
    <submittedName>
        <fullName evidence="2">Uncharacterized protein</fullName>
    </submittedName>
</protein>